<dbReference type="SUPFAM" id="SSF52540">
    <property type="entry name" value="P-loop containing nucleoside triphosphate hydrolases"/>
    <property type="match status" value="1"/>
</dbReference>
<dbReference type="GeneID" id="77923862"/>
<reference evidence="1" key="1">
    <citation type="submission" date="2021-07" db="EMBL/GenBank/DDBJ databases">
        <authorList>
            <person name="Wang J."/>
            <person name="Yang M."/>
        </authorList>
    </citation>
    <scope>NUCLEOTIDE SEQUENCE</scope>
</reference>
<sequence length="211" mass="23954">MAKILILNGPAGSGKDTLGKLLVQSLNKWYGDNVSVNAEFKGALIDIAIKVAGLKQWEWDRMYTRAEKERSQPRLGGLSPREFLIKISEEWVKPVFGDSHFGELALAGVNEARQSYVVFTDGGFIKEAIPLTENHDVTVARLHRDGFDFRGDSRDYINHHEATENGIQVRDYILVDGDPHTTVNELMQDFCEDYNKRMSQVRYKVWGGLHE</sequence>
<protein>
    <submittedName>
        <fullName evidence="1">ATP-binding protein</fullName>
    </submittedName>
</protein>
<dbReference type="Gene3D" id="3.40.50.300">
    <property type="entry name" value="P-loop containing nucleotide triphosphate hydrolases"/>
    <property type="match status" value="1"/>
</dbReference>
<evidence type="ECO:0000313" key="2">
    <source>
        <dbReference type="Proteomes" id="UP000828797"/>
    </source>
</evidence>
<keyword evidence="1" id="KW-0547">Nucleotide-binding</keyword>
<dbReference type="Proteomes" id="UP000828797">
    <property type="component" value="Segment"/>
</dbReference>
<accession>A0AAE7WU35</accession>
<dbReference type="GO" id="GO:0005524">
    <property type="term" value="F:ATP binding"/>
    <property type="evidence" value="ECO:0007669"/>
    <property type="project" value="UniProtKB-KW"/>
</dbReference>
<dbReference type="RefSeq" id="YP_010648423.1">
    <property type="nucleotide sequence ID" value="NC_070758.1"/>
</dbReference>
<dbReference type="EMBL" id="MZ592920">
    <property type="protein sequence ID" value="QYW05835.1"/>
    <property type="molecule type" value="Genomic_DNA"/>
</dbReference>
<evidence type="ECO:0000313" key="1">
    <source>
        <dbReference type="EMBL" id="QYW05835.1"/>
    </source>
</evidence>
<dbReference type="InterPro" id="IPR027417">
    <property type="entry name" value="P-loop_NTPase"/>
</dbReference>
<proteinExistence type="predicted"/>
<dbReference type="KEGG" id="vg:77923862"/>
<keyword evidence="1" id="KW-0067">ATP-binding</keyword>
<organism evidence="1 2">
    <name type="scientific">Vibrio phage vB_VpaP_G1</name>
    <dbReference type="NCBI Taxonomy" id="2862773"/>
    <lineage>
        <taxon>Viruses</taxon>
        <taxon>Duplodnaviria</taxon>
        <taxon>Heunggongvirae</taxon>
        <taxon>Uroviricota</taxon>
        <taxon>Caudoviricetes</taxon>
        <taxon>Autographivirales</taxon>
        <taxon>Youngvirus</taxon>
        <taxon>Youngvirus G1</taxon>
    </lineage>
</organism>
<name>A0AAE7WU35_9CAUD</name>
<keyword evidence="2" id="KW-1185">Reference proteome</keyword>